<comment type="subcellular location">
    <subcellularLocation>
        <location evidence="1 6">Nucleus</location>
    </subcellularLocation>
</comment>
<name>A0A803MUK4_CHEQI</name>
<keyword evidence="5 6" id="KW-0539">Nucleus</keyword>
<dbReference type="Gramene" id="AUR62035516-RA">
    <property type="protein sequence ID" value="AUR62035516-RA:cds"/>
    <property type="gene ID" value="AUR62035516"/>
</dbReference>
<evidence type="ECO:0000256" key="7">
    <source>
        <dbReference type="SAM" id="MobiDB-lite"/>
    </source>
</evidence>
<keyword evidence="10" id="KW-1185">Reference proteome</keyword>
<reference evidence="9" key="2">
    <citation type="submission" date="2021-03" db="UniProtKB">
        <authorList>
            <consortium name="EnsemblPlants"/>
        </authorList>
    </citation>
    <scope>IDENTIFICATION</scope>
</reference>
<keyword evidence="3 6" id="KW-0805">Transcription regulation</keyword>
<dbReference type="Pfam" id="PF10513">
    <property type="entry name" value="EPL1"/>
    <property type="match status" value="1"/>
</dbReference>
<feature type="compositionally biased region" description="Polar residues" evidence="7">
    <location>
        <begin position="329"/>
        <end position="344"/>
    </location>
</feature>
<dbReference type="EnsemblPlants" id="AUR62035516-RA">
    <property type="protein sequence ID" value="AUR62035516-RA:cds"/>
    <property type="gene ID" value="AUR62035516"/>
</dbReference>
<dbReference type="GO" id="GO:0005634">
    <property type="term" value="C:nucleus"/>
    <property type="evidence" value="ECO:0007669"/>
    <property type="project" value="UniProtKB-SubCell"/>
</dbReference>
<organism evidence="9 10">
    <name type="scientific">Chenopodium quinoa</name>
    <name type="common">Quinoa</name>
    <dbReference type="NCBI Taxonomy" id="63459"/>
    <lineage>
        <taxon>Eukaryota</taxon>
        <taxon>Viridiplantae</taxon>
        <taxon>Streptophyta</taxon>
        <taxon>Embryophyta</taxon>
        <taxon>Tracheophyta</taxon>
        <taxon>Spermatophyta</taxon>
        <taxon>Magnoliopsida</taxon>
        <taxon>eudicotyledons</taxon>
        <taxon>Gunneridae</taxon>
        <taxon>Pentapetalae</taxon>
        <taxon>Caryophyllales</taxon>
        <taxon>Chenopodiaceae</taxon>
        <taxon>Chenopodioideae</taxon>
        <taxon>Atripliceae</taxon>
        <taxon>Chenopodium</taxon>
    </lineage>
</organism>
<dbReference type="Proteomes" id="UP000596660">
    <property type="component" value="Unplaced"/>
</dbReference>
<reference evidence="9" key="1">
    <citation type="journal article" date="2017" name="Nature">
        <title>The genome of Chenopodium quinoa.</title>
        <authorList>
            <person name="Jarvis D.E."/>
            <person name="Ho Y.S."/>
            <person name="Lightfoot D.J."/>
            <person name="Schmoeckel S.M."/>
            <person name="Li B."/>
            <person name="Borm T.J.A."/>
            <person name="Ohyanagi H."/>
            <person name="Mineta K."/>
            <person name="Michell C.T."/>
            <person name="Saber N."/>
            <person name="Kharbatia N.M."/>
            <person name="Rupper R.R."/>
            <person name="Sharp A.R."/>
            <person name="Dally N."/>
            <person name="Boughton B.A."/>
            <person name="Woo Y.H."/>
            <person name="Gao G."/>
            <person name="Schijlen E.G.W.M."/>
            <person name="Guo X."/>
            <person name="Momin A.A."/>
            <person name="Negrao S."/>
            <person name="Al-Babili S."/>
            <person name="Gehring C."/>
            <person name="Roessner U."/>
            <person name="Jung C."/>
            <person name="Murphy K."/>
            <person name="Arold S.T."/>
            <person name="Gojobori T."/>
            <person name="van der Linden C.G."/>
            <person name="van Loo E.N."/>
            <person name="Jellen E.N."/>
            <person name="Maughan P.J."/>
            <person name="Tester M."/>
        </authorList>
    </citation>
    <scope>NUCLEOTIDE SEQUENCE [LARGE SCALE GENOMIC DNA]</scope>
    <source>
        <strain evidence="9">cv. PI 614886</strain>
    </source>
</reference>
<dbReference type="GeneID" id="110700482"/>
<evidence type="ECO:0000313" key="10">
    <source>
        <dbReference type="Proteomes" id="UP000596660"/>
    </source>
</evidence>
<dbReference type="GO" id="GO:0035267">
    <property type="term" value="C:NuA4 histone acetyltransferase complex"/>
    <property type="evidence" value="ECO:0007669"/>
    <property type="project" value="InterPro"/>
</dbReference>
<evidence type="ECO:0000256" key="3">
    <source>
        <dbReference type="ARBA" id="ARBA00023015"/>
    </source>
</evidence>
<comment type="similarity">
    <text evidence="2 6">Belongs to the enhancer of polycomb family.</text>
</comment>
<evidence type="ECO:0000256" key="2">
    <source>
        <dbReference type="ARBA" id="ARBA00008035"/>
    </source>
</evidence>
<dbReference type="PANTHER" id="PTHR14898">
    <property type="entry name" value="ENHANCER OF POLYCOMB"/>
    <property type="match status" value="1"/>
</dbReference>
<evidence type="ECO:0000313" key="9">
    <source>
        <dbReference type="EnsemblPlants" id="AUR62035516-RA:cds"/>
    </source>
</evidence>
<sequence length="792" mass="89906">MPSVEMRRSTRVFVPKAKDGELVRVLRSGRRLWVDSADVKQHRGSKNGDDWFPMISNDSGKFKQQKINGWHDSSDPMDVDHDAKLIPIQRLQPVTEPEINHRLPSLRDGSYCLKNRMFRNVYSRKRKRYNVRSLTGFGDSDSKKFGLHFVRRQRRKIGQTKKKQADDVIEGYYDQGLLSVFVDLCCDGCSLFSSVLSSLLRYLSKERVGLSEVSTFLVSSPVSPVFASSGIHFLWNCVSNKIKGVCRISGVRQFIAMFTLDYTAAPLCFLHLHATMLFRSVRLSCLCWYDFDRKNESTDETLTFVNDQNESPPDRLVAPAKDESKDMKSINSSPGASKLSSRNVQGRIGVLTGSASKRRRRSLRSRRARNPLPFVLQKSPGPLVSNYVSKKKAHPALPLACKQELRRSVRKSSVIEIPVQKPDLSSLNVDPDSQCCTANVLIVEADKCYRVEGAEVRLDTSASNEWLLAIKTDGTTKYSLKIQKEMRPCTTNRFTHAVIWASENGWKLEFPDRKDWAMFKELYKVCGERNIVPTSPGVKIIPVPWVCEVTNSWDLPGAFVRPESYIRTANDELSRTLSRKTANYDMDSEDKEWLSKLNSELEASNHLSEESFELAIDSFEKASYCNREDVNDDIAAARLCLDVVAISDVAEQVHRYWMKKRKQKHAPLIRVFQLNQPTRAQLITKPVLRKKRSLKRQTVQPMHRGRGKDSNVLQVIAAEHNAAEEQSAVLRIQEAIASADKSVELAILKRQKAQLLMENADLAMYRATMALRIADAAAEILDTQQAADHFLE</sequence>
<accession>A0A803MUK4</accession>
<dbReference type="GO" id="GO:0006357">
    <property type="term" value="P:regulation of transcription by RNA polymerase II"/>
    <property type="evidence" value="ECO:0007669"/>
    <property type="project" value="InterPro"/>
</dbReference>
<feature type="compositionally biased region" description="Basic residues" evidence="7">
    <location>
        <begin position="356"/>
        <end position="369"/>
    </location>
</feature>
<feature type="region of interest" description="Disordered" evidence="7">
    <location>
        <begin position="304"/>
        <end position="370"/>
    </location>
</feature>
<protein>
    <recommendedName>
        <fullName evidence="6">Enhancer of polycomb-like protein</fullName>
    </recommendedName>
</protein>
<dbReference type="InterPro" id="IPR019542">
    <property type="entry name" value="Enhancer_polycomb-like_N"/>
</dbReference>
<dbReference type="AlphaFoldDB" id="A0A803MUK4"/>
<proteinExistence type="inferred from homology"/>
<evidence type="ECO:0000256" key="5">
    <source>
        <dbReference type="ARBA" id="ARBA00023242"/>
    </source>
</evidence>
<evidence type="ECO:0000256" key="1">
    <source>
        <dbReference type="ARBA" id="ARBA00004123"/>
    </source>
</evidence>
<dbReference type="OMA" id="LQCRRDC"/>
<feature type="domain" description="Enhancer of polycomb-like N-terminal" evidence="8">
    <location>
        <begin position="541"/>
        <end position="621"/>
    </location>
</feature>
<evidence type="ECO:0000256" key="6">
    <source>
        <dbReference type="RuleBase" id="RU361124"/>
    </source>
</evidence>
<dbReference type="RefSeq" id="XP_021733731.1">
    <property type="nucleotide sequence ID" value="XM_021878039.1"/>
</dbReference>
<gene>
    <name evidence="9" type="primary">LOC110700482</name>
</gene>
<dbReference type="InterPro" id="IPR024943">
    <property type="entry name" value="Enhancer_polycomb"/>
</dbReference>
<evidence type="ECO:0000259" key="8">
    <source>
        <dbReference type="Pfam" id="PF10513"/>
    </source>
</evidence>
<evidence type="ECO:0000256" key="4">
    <source>
        <dbReference type="ARBA" id="ARBA00023163"/>
    </source>
</evidence>
<keyword evidence="4 6" id="KW-0804">Transcription</keyword>